<protein>
    <recommendedName>
        <fullName evidence="3">NADPH-dependent FMN reductase-like domain-containing protein</fullName>
    </recommendedName>
</protein>
<feature type="non-terminal residue" evidence="1">
    <location>
        <position position="1"/>
    </location>
</feature>
<accession>A0ABR3EZG3</accession>
<name>A0ABR3EZG3_9AGAR</name>
<dbReference type="EMBL" id="JBAHYK010001377">
    <property type="protein sequence ID" value="KAL0568276.1"/>
    <property type="molecule type" value="Genomic_DNA"/>
</dbReference>
<comment type="caution">
    <text evidence="1">The sequence shown here is derived from an EMBL/GenBank/DDBJ whole genome shotgun (WGS) entry which is preliminary data.</text>
</comment>
<evidence type="ECO:0000313" key="2">
    <source>
        <dbReference type="Proteomes" id="UP001465976"/>
    </source>
</evidence>
<reference evidence="1 2" key="1">
    <citation type="submission" date="2024-02" db="EMBL/GenBank/DDBJ databases">
        <title>A draft genome for the cacao thread blight pathogen Marasmius crinis-equi.</title>
        <authorList>
            <person name="Cohen S.P."/>
            <person name="Baruah I.K."/>
            <person name="Amoako-Attah I."/>
            <person name="Bukari Y."/>
            <person name="Meinhardt L.W."/>
            <person name="Bailey B.A."/>
        </authorList>
    </citation>
    <scope>NUCLEOTIDE SEQUENCE [LARGE SCALE GENOMIC DNA]</scope>
    <source>
        <strain evidence="1 2">GH-76</strain>
    </source>
</reference>
<proteinExistence type="predicted"/>
<dbReference type="Proteomes" id="UP001465976">
    <property type="component" value="Unassembled WGS sequence"/>
</dbReference>
<gene>
    <name evidence="1" type="ORF">V5O48_013719</name>
</gene>
<keyword evidence="2" id="KW-1185">Reference proteome</keyword>
<evidence type="ECO:0008006" key="3">
    <source>
        <dbReference type="Google" id="ProtNLM"/>
    </source>
</evidence>
<evidence type="ECO:0000313" key="1">
    <source>
        <dbReference type="EMBL" id="KAL0568276.1"/>
    </source>
</evidence>
<sequence length="92" mass="9925">GAPSFSFIKGFFIKPANLVTQFFLNTLSMMLKSDPQLNSPAKPKVVVVSSAGVTTKDSNAALPFLLKLLYATMPIPHNDTLGLERLAHYSTG</sequence>
<organism evidence="1 2">
    <name type="scientific">Marasmius crinis-equi</name>
    <dbReference type="NCBI Taxonomy" id="585013"/>
    <lineage>
        <taxon>Eukaryota</taxon>
        <taxon>Fungi</taxon>
        <taxon>Dikarya</taxon>
        <taxon>Basidiomycota</taxon>
        <taxon>Agaricomycotina</taxon>
        <taxon>Agaricomycetes</taxon>
        <taxon>Agaricomycetidae</taxon>
        <taxon>Agaricales</taxon>
        <taxon>Marasmiineae</taxon>
        <taxon>Marasmiaceae</taxon>
        <taxon>Marasmius</taxon>
    </lineage>
</organism>